<keyword evidence="7 8" id="KW-0067">ATP-binding</keyword>
<dbReference type="PANTHER" id="PTHR43654:SF1">
    <property type="entry name" value="ISOPENTENYL PHOSPHATE KINASE"/>
    <property type="match status" value="1"/>
</dbReference>
<evidence type="ECO:0000259" key="9">
    <source>
        <dbReference type="Pfam" id="PF00696"/>
    </source>
</evidence>
<dbReference type="InterPro" id="IPR001057">
    <property type="entry name" value="Glu/AcGlu_kinase"/>
</dbReference>
<comment type="function">
    <text evidence="8">Catalyzes the transfer of a phosphate group to glutamate to form L-glutamate 5-phosphate.</text>
</comment>
<keyword evidence="5 8" id="KW-0547">Nucleotide-binding</keyword>
<evidence type="ECO:0000256" key="6">
    <source>
        <dbReference type="ARBA" id="ARBA00022777"/>
    </source>
</evidence>
<dbReference type="EMBL" id="UFUW01000001">
    <property type="protein sequence ID" value="SUX20172.1"/>
    <property type="molecule type" value="Genomic_DNA"/>
</dbReference>
<proteinExistence type="inferred from homology"/>
<dbReference type="HAMAP" id="MF_00456">
    <property type="entry name" value="ProB"/>
    <property type="match status" value="1"/>
</dbReference>
<comment type="catalytic activity">
    <reaction evidence="8">
        <text>L-glutamate + ATP = L-glutamyl 5-phosphate + ADP</text>
        <dbReference type="Rhea" id="RHEA:14877"/>
        <dbReference type="ChEBI" id="CHEBI:29985"/>
        <dbReference type="ChEBI" id="CHEBI:30616"/>
        <dbReference type="ChEBI" id="CHEBI:58274"/>
        <dbReference type="ChEBI" id="CHEBI:456216"/>
        <dbReference type="EC" id="2.7.2.11"/>
    </reaction>
</comment>
<dbReference type="Gene3D" id="3.40.1160.10">
    <property type="entry name" value="Acetylglutamate kinase-like"/>
    <property type="match status" value="1"/>
</dbReference>
<dbReference type="InterPro" id="IPR011529">
    <property type="entry name" value="Glu_5kinase"/>
</dbReference>
<keyword evidence="2 8" id="KW-0028">Amino-acid biosynthesis</keyword>
<evidence type="ECO:0000256" key="7">
    <source>
        <dbReference type="ARBA" id="ARBA00022840"/>
    </source>
</evidence>
<dbReference type="RefSeq" id="WP_115610934.1">
    <property type="nucleotide sequence ID" value="NZ_JBHLZC010000001.1"/>
</dbReference>
<keyword evidence="3 8" id="KW-0641">Proline biosynthesis</keyword>
<dbReference type="Proteomes" id="UP000254572">
    <property type="component" value="Unassembled WGS sequence"/>
</dbReference>
<dbReference type="CDD" id="cd04242">
    <property type="entry name" value="AAK_G5K_ProB"/>
    <property type="match status" value="1"/>
</dbReference>
<name>A0A381E2E4_9GAMM</name>
<evidence type="ECO:0000313" key="11">
    <source>
        <dbReference type="Proteomes" id="UP000254572"/>
    </source>
</evidence>
<feature type="binding site" evidence="8">
    <location>
        <begin position="177"/>
        <end position="178"/>
    </location>
    <ligand>
        <name>ATP</name>
        <dbReference type="ChEBI" id="CHEBI:30616"/>
    </ligand>
</feature>
<organism evidence="10 11">
    <name type="scientific">Cardiobacterium valvarum</name>
    <dbReference type="NCBI Taxonomy" id="194702"/>
    <lineage>
        <taxon>Bacteria</taxon>
        <taxon>Pseudomonadati</taxon>
        <taxon>Pseudomonadota</taxon>
        <taxon>Gammaproteobacteria</taxon>
        <taxon>Cardiobacteriales</taxon>
        <taxon>Cardiobacteriaceae</taxon>
        <taxon>Cardiobacterium</taxon>
    </lineage>
</organism>
<reference evidence="10 11" key="1">
    <citation type="submission" date="2018-06" db="EMBL/GenBank/DDBJ databases">
        <authorList>
            <consortium name="Pathogen Informatics"/>
            <person name="Doyle S."/>
        </authorList>
    </citation>
    <scope>NUCLEOTIDE SEQUENCE [LARGE SCALE GENOMIC DNA]</scope>
    <source>
        <strain evidence="10 11">NCTC13294</strain>
    </source>
</reference>
<evidence type="ECO:0000256" key="3">
    <source>
        <dbReference type="ARBA" id="ARBA00022650"/>
    </source>
</evidence>
<sequence length="267" mass="29213">MQRDFSAVKRLVIKVGTSSLVAPDRSIRLERIDRLAFVISALTQRGLDVVLVSSGAMGFGLNVLGLSQRPPEVPRQQAVSSVGQVAMMSLYAQIFSHYQSTVSQLLLTRDVVEYPTSLDNARNAFASLFALRIIPIVNENDAVSVEEMDHITKFGDNDRLSAVVADIINADLLIMLSDIDGLYDKNPAEHPDARLRQRVSLIDNATIRSAGGAGSAHGTGGMASKIRCAQMVFARNSQMVLMNSREPRDILRVLDGENIGTWFAQEE</sequence>
<dbReference type="OrthoDB" id="9804434at2"/>
<feature type="binding site" evidence="8">
    <location>
        <begin position="219"/>
        <end position="225"/>
    </location>
    <ligand>
        <name>ATP</name>
        <dbReference type="ChEBI" id="CHEBI:30616"/>
    </ligand>
</feature>
<comment type="similarity">
    <text evidence="8">Belongs to the glutamate 5-kinase family.</text>
</comment>
<evidence type="ECO:0000313" key="10">
    <source>
        <dbReference type="EMBL" id="SUX20172.1"/>
    </source>
</evidence>
<evidence type="ECO:0000256" key="8">
    <source>
        <dbReference type="HAMAP-Rule" id="MF_00456"/>
    </source>
</evidence>
<dbReference type="InterPro" id="IPR036393">
    <property type="entry name" value="AceGlu_kinase-like_sf"/>
</dbReference>
<dbReference type="PIRSF" id="PIRSF000729">
    <property type="entry name" value="GK"/>
    <property type="match status" value="1"/>
</dbReference>
<dbReference type="EC" id="2.7.2.11" evidence="8"/>
<dbReference type="InterPro" id="IPR001048">
    <property type="entry name" value="Asp/Glu/Uridylate_kinase"/>
</dbReference>
<feature type="binding site" evidence="8">
    <location>
        <position position="54"/>
    </location>
    <ligand>
        <name>substrate</name>
    </ligand>
</feature>
<dbReference type="InterPro" id="IPR041739">
    <property type="entry name" value="G5K_ProB"/>
</dbReference>
<protein>
    <recommendedName>
        <fullName evidence="8">Glutamate 5-kinase</fullName>
        <ecNumber evidence="8">2.7.2.11</ecNumber>
    </recommendedName>
    <alternativeName>
        <fullName evidence="8">Gamma-glutamyl kinase</fullName>
        <shortName evidence="8">GK</shortName>
    </alternativeName>
</protein>
<evidence type="ECO:0000256" key="4">
    <source>
        <dbReference type="ARBA" id="ARBA00022679"/>
    </source>
</evidence>
<gene>
    <name evidence="8 10" type="primary">proB</name>
    <name evidence="10" type="ORF">NCTC13294_00684</name>
</gene>
<evidence type="ECO:0000256" key="1">
    <source>
        <dbReference type="ARBA" id="ARBA00022490"/>
    </source>
</evidence>
<dbReference type="PANTHER" id="PTHR43654">
    <property type="entry name" value="GLUTAMATE 5-KINASE"/>
    <property type="match status" value="1"/>
</dbReference>
<keyword evidence="4 8" id="KW-0808">Transferase</keyword>
<dbReference type="FunFam" id="3.40.1160.10:FF:000018">
    <property type="entry name" value="Glutamate 5-kinase"/>
    <property type="match status" value="1"/>
</dbReference>
<dbReference type="AlphaFoldDB" id="A0A381E2E4"/>
<evidence type="ECO:0000256" key="2">
    <source>
        <dbReference type="ARBA" id="ARBA00022605"/>
    </source>
</evidence>
<accession>A0A381E2E4</accession>
<dbReference type="GO" id="GO:0005524">
    <property type="term" value="F:ATP binding"/>
    <property type="evidence" value="ECO:0007669"/>
    <property type="project" value="UniProtKB-KW"/>
</dbReference>
<dbReference type="UniPathway" id="UPA00098">
    <property type="reaction ID" value="UER00359"/>
</dbReference>
<keyword evidence="11" id="KW-1185">Reference proteome</keyword>
<keyword evidence="1 8" id="KW-0963">Cytoplasm</keyword>
<feature type="binding site" evidence="8">
    <location>
        <position position="14"/>
    </location>
    <ligand>
        <name>ATP</name>
        <dbReference type="ChEBI" id="CHEBI:30616"/>
    </ligand>
</feature>
<dbReference type="GO" id="GO:0005829">
    <property type="term" value="C:cytosol"/>
    <property type="evidence" value="ECO:0007669"/>
    <property type="project" value="TreeGrafter"/>
</dbReference>
<dbReference type="GO" id="GO:0004349">
    <property type="term" value="F:glutamate 5-kinase activity"/>
    <property type="evidence" value="ECO:0007669"/>
    <property type="project" value="UniProtKB-UniRule"/>
</dbReference>
<feature type="binding site" evidence="8">
    <location>
        <position position="141"/>
    </location>
    <ligand>
        <name>substrate</name>
    </ligand>
</feature>
<dbReference type="PRINTS" id="PR00474">
    <property type="entry name" value="GLU5KINASE"/>
</dbReference>
<dbReference type="NCBIfam" id="TIGR01027">
    <property type="entry name" value="proB"/>
    <property type="match status" value="1"/>
</dbReference>
<comment type="subcellular location">
    <subcellularLocation>
        <location evidence="8">Cytoplasm</location>
    </subcellularLocation>
</comment>
<evidence type="ECO:0000256" key="5">
    <source>
        <dbReference type="ARBA" id="ARBA00022741"/>
    </source>
</evidence>
<keyword evidence="6 8" id="KW-0418">Kinase</keyword>
<dbReference type="Pfam" id="PF00696">
    <property type="entry name" value="AA_kinase"/>
    <property type="match status" value="1"/>
</dbReference>
<comment type="pathway">
    <text evidence="8">Amino-acid biosynthesis; L-proline biosynthesis; L-glutamate 5-semialdehyde from L-glutamate: step 1/2.</text>
</comment>
<dbReference type="SUPFAM" id="SSF53633">
    <property type="entry name" value="Carbamate kinase-like"/>
    <property type="match status" value="1"/>
</dbReference>
<feature type="binding site" evidence="8">
    <location>
        <position position="157"/>
    </location>
    <ligand>
        <name>substrate</name>
    </ligand>
</feature>
<dbReference type="GO" id="GO:0055129">
    <property type="term" value="P:L-proline biosynthetic process"/>
    <property type="evidence" value="ECO:0007669"/>
    <property type="project" value="UniProtKB-UniRule"/>
</dbReference>
<feature type="domain" description="Aspartate/glutamate/uridylate kinase" evidence="9">
    <location>
        <begin position="9"/>
        <end position="238"/>
    </location>
</feature>
<dbReference type="InterPro" id="IPR005715">
    <property type="entry name" value="Glu_5kinase/COase_Synthase"/>
</dbReference>